<dbReference type="PANTHER" id="PTHR31303:SF1">
    <property type="entry name" value="CTP-DEPENDENT DIACYLGLYCEROL KINASE 1"/>
    <property type="match status" value="1"/>
</dbReference>
<accession>A0A8J6C688</accession>
<name>A0A8J6C688_DIALT</name>
<feature type="transmembrane region" description="Helical" evidence="1">
    <location>
        <begin position="230"/>
        <end position="254"/>
    </location>
</feature>
<keyword evidence="1" id="KW-1133">Transmembrane helix</keyword>
<dbReference type="OMA" id="SWPIFST"/>
<dbReference type="InterPro" id="IPR037997">
    <property type="entry name" value="Dgk1-like"/>
</dbReference>
<keyword evidence="3" id="KW-1185">Reference proteome</keyword>
<comment type="caution">
    <text evidence="2">The sequence shown here is derived from an EMBL/GenBank/DDBJ whole genome shotgun (WGS) entry which is preliminary data.</text>
</comment>
<keyword evidence="1" id="KW-0812">Transmembrane</keyword>
<evidence type="ECO:0000313" key="3">
    <source>
        <dbReference type="Proteomes" id="UP000751190"/>
    </source>
</evidence>
<dbReference type="OrthoDB" id="5673at2759"/>
<protein>
    <recommendedName>
        <fullName evidence="4">Dolichol kinase</fullName>
    </recommendedName>
</protein>
<evidence type="ECO:0008006" key="4">
    <source>
        <dbReference type="Google" id="ProtNLM"/>
    </source>
</evidence>
<dbReference type="GO" id="GO:0004143">
    <property type="term" value="F:ATP-dependent diacylglycerol kinase activity"/>
    <property type="evidence" value="ECO:0007669"/>
    <property type="project" value="InterPro"/>
</dbReference>
<dbReference type="Proteomes" id="UP000751190">
    <property type="component" value="Unassembled WGS sequence"/>
</dbReference>
<gene>
    <name evidence="2" type="ORF">KFE25_005252</name>
</gene>
<keyword evidence="1" id="KW-0472">Membrane</keyword>
<proteinExistence type="predicted"/>
<feature type="transmembrane region" description="Helical" evidence="1">
    <location>
        <begin position="175"/>
        <end position="200"/>
    </location>
</feature>
<sequence>MPSTVLASAAAARPSLAAAARRAAQRGAPAMLGGAPHALLAGSASAALRLDALDALPLPVRDAACAGACAIGALAWIRVWTELAASGAVSSTLSRKMVHVGSAPLFVLAWPLFSAAPWARAVAAIVPALNALRLLRAGLPASRGGGNGNGGGSPDALVAAVSRSGERSEVLRGPFIYVLVLLGATVLCWRASAVGVVAIAQMAVGDGVADIVGRRLGGSNRWPFNPSKSVAGSVAFVAGATGASIGLLAWLGAWGVLAPLAPDTPLRLLLISVACAAVELLPTDVLDDNVSVPLVGAGLALALLGTP</sequence>
<organism evidence="2 3">
    <name type="scientific">Diacronema lutheri</name>
    <name type="common">Unicellular marine alga</name>
    <name type="synonym">Monochrysis lutheri</name>
    <dbReference type="NCBI Taxonomy" id="2081491"/>
    <lineage>
        <taxon>Eukaryota</taxon>
        <taxon>Haptista</taxon>
        <taxon>Haptophyta</taxon>
        <taxon>Pavlovophyceae</taxon>
        <taxon>Pavlovales</taxon>
        <taxon>Pavlovaceae</taxon>
        <taxon>Diacronema</taxon>
    </lineage>
</organism>
<evidence type="ECO:0000313" key="2">
    <source>
        <dbReference type="EMBL" id="KAG8458825.1"/>
    </source>
</evidence>
<dbReference type="AlphaFoldDB" id="A0A8J6C688"/>
<dbReference type="EMBL" id="JAGTXO010000047">
    <property type="protein sequence ID" value="KAG8458825.1"/>
    <property type="molecule type" value="Genomic_DNA"/>
</dbReference>
<dbReference type="PANTHER" id="PTHR31303">
    <property type="entry name" value="CTP-DEPENDENT DIACYLGLYCEROL KINASE 1"/>
    <property type="match status" value="1"/>
</dbReference>
<reference evidence="2" key="1">
    <citation type="submission" date="2021-05" db="EMBL/GenBank/DDBJ databases">
        <title>The genome of the haptophyte Pavlova lutheri (Diacronema luteri, Pavlovales) - a model for lipid biosynthesis in eukaryotic algae.</title>
        <authorList>
            <person name="Hulatt C.J."/>
            <person name="Posewitz M.C."/>
        </authorList>
    </citation>
    <scope>NUCLEOTIDE SEQUENCE</scope>
    <source>
        <strain evidence="2">NIVA-4/92</strain>
    </source>
</reference>
<evidence type="ECO:0000256" key="1">
    <source>
        <dbReference type="SAM" id="Phobius"/>
    </source>
</evidence>